<comment type="caution">
    <text evidence="3">The sequence shown here is derived from an EMBL/GenBank/DDBJ whole genome shotgun (WGS) entry which is preliminary data.</text>
</comment>
<keyword evidence="1" id="KW-0175">Coiled coil</keyword>
<keyword evidence="2" id="KW-0812">Transmembrane</keyword>
<reference evidence="4" key="1">
    <citation type="submission" date="2017-09" db="EMBL/GenBank/DDBJ databases">
        <title>Depth-based differentiation of microbial function through sediment-hosted aquifers and enrichment of novel symbionts in the deep terrestrial subsurface.</title>
        <authorList>
            <person name="Probst A.J."/>
            <person name="Ladd B."/>
            <person name="Jarett J.K."/>
            <person name="Geller-Mcgrath D.E."/>
            <person name="Sieber C.M.K."/>
            <person name="Emerson J.B."/>
            <person name="Anantharaman K."/>
            <person name="Thomas B.C."/>
            <person name="Malmstrom R."/>
            <person name="Stieglmeier M."/>
            <person name="Klingl A."/>
            <person name="Woyke T."/>
            <person name="Ryan C.M."/>
            <person name="Banfield J.F."/>
        </authorList>
    </citation>
    <scope>NUCLEOTIDE SEQUENCE [LARGE SCALE GENOMIC DNA]</scope>
</reference>
<protein>
    <submittedName>
        <fullName evidence="3">Uncharacterized protein</fullName>
    </submittedName>
</protein>
<evidence type="ECO:0000313" key="4">
    <source>
        <dbReference type="Proteomes" id="UP000229132"/>
    </source>
</evidence>
<keyword evidence="2" id="KW-0472">Membrane</keyword>
<evidence type="ECO:0000313" key="3">
    <source>
        <dbReference type="EMBL" id="PIZ86213.1"/>
    </source>
</evidence>
<organism evidence="3 4">
    <name type="scientific">Candidatus Nomurabacteria bacterium CG_4_10_14_0_2_um_filter_33_9</name>
    <dbReference type="NCBI Taxonomy" id="1974728"/>
    <lineage>
        <taxon>Bacteria</taxon>
        <taxon>Candidatus Nomuraibacteriota</taxon>
    </lineage>
</organism>
<gene>
    <name evidence="3" type="ORF">COX94_00840</name>
</gene>
<feature type="transmembrane region" description="Helical" evidence="2">
    <location>
        <begin position="21"/>
        <end position="42"/>
    </location>
</feature>
<proteinExistence type="predicted"/>
<evidence type="ECO:0000256" key="2">
    <source>
        <dbReference type="SAM" id="Phobius"/>
    </source>
</evidence>
<keyword evidence="2" id="KW-1133">Transmembrane helix</keyword>
<accession>A0A2J0MEC6</accession>
<dbReference type="EMBL" id="PFOX01000016">
    <property type="protein sequence ID" value="PIZ86213.1"/>
    <property type="molecule type" value="Genomic_DNA"/>
</dbReference>
<sequence>ILEKVTFVREEIEIKKEKRSLPWVSIGFASIAILFMLGSSIFTSESGTFNKNNTVIEYRTPSSSFDLNDILYEDKKQIIPTWNVDGTPINDSREFLKTNYNATLLTRKIENKKTQIEIIVRGLGGRIDSSNGNKKYSNIVFAIPVDKFEIFRMEIKNLGWEKLFSENISSLNLLPEKQSIEESQKWVVNEFTTLKSERNQIVKNHTSVISGLSLRLRSIDQEISILQYELQTANADRRYQIESRLSQLSSEKNNILNEQANENKNYQIKLNSIDIRIKNTQNELKNLGLKDQKLMDNVATINGNISLRWVSLWEMGELYIPGPMVVWLLFIAAIISYFFWHRNSYISI</sequence>
<feature type="non-terminal residue" evidence="3">
    <location>
        <position position="1"/>
    </location>
</feature>
<name>A0A2J0MEC6_9BACT</name>
<dbReference type="Proteomes" id="UP000229132">
    <property type="component" value="Unassembled WGS sequence"/>
</dbReference>
<dbReference type="AlphaFoldDB" id="A0A2J0MEC6"/>
<evidence type="ECO:0000256" key="1">
    <source>
        <dbReference type="SAM" id="Coils"/>
    </source>
</evidence>
<feature type="coiled-coil region" evidence="1">
    <location>
        <begin position="245"/>
        <end position="297"/>
    </location>
</feature>
<feature type="transmembrane region" description="Helical" evidence="2">
    <location>
        <begin position="318"/>
        <end position="340"/>
    </location>
</feature>